<keyword evidence="1" id="KW-0732">Signal</keyword>
<evidence type="ECO:0000313" key="2">
    <source>
        <dbReference type="EMBL" id="CAE7041392.1"/>
    </source>
</evidence>
<gene>
    <name evidence="2" type="ORF">SNAT2548_LOCUS4888</name>
</gene>
<accession>A0A812IJA0</accession>
<evidence type="ECO:0000256" key="1">
    <source>
        <dbReference type="SAM" id="SignalP"/>
    </source>
</evidence>
<protein>
    <submittedName>
        <fullName evidence="2">Uncharacterized protein</fullName>
    </submittedName>
</protein>
<dbReference type="EMBL" id="CAJNDS010000302">
    <property type="protein sequence ID" value="CAE7041392.1"/>
    <property type="molecule type" value="Genomic_DNA"/>
</dbReference>
<name>A0A812IJA0_9DINO</name>
<dbReference type="AlphaFoldDB" id="A0A812IJA0"/>
<proteinExistence type="predicted"/>
<organism evidence="2 3">
    <name type="scientific">Symbiodinium natans</name>
    <dbReference type="NCBI Taxonomy" id="878477"/>
    <lineage>
        <taxon>Eukaryota</taxon>
        <taxon>Sar</taxon>
        <taxon>Alveolata</taxon>
        <taxon>Dinophyceae</taxon>
        <taxon>Suessiales</taxon>
        <taxon>Symbiodiniaceae</taxon>
        <taxon>Symbiodinium</taxon>
    </lineage>
</organism>
<dbReference type="Proteomes" id="UP000604046">
    <property type="component" value="Unassembled WGS sequence"/>
</dbReference>
<sequence length="628" mass="68702">MQLCTWLALVLWRWSTPIAASRVAGKVGQFGRLALSNASESGPHASHASCNRAVEELERKFEARSAMQSAKDSLGHTHKVDYGLIAESGVSVVDGFTDLSWKVEVSSEQKRIIDGVGKTVQGVSGVMLAISPTLGPAGPVAAGISTCLSLLAGGMMVATETATPCPDQQLDALTERVNSGFNMLGLQLAELTEETRKVQKAINKLAEDLSQQVTQVLHKLTQVQIQLVQNYMKRDLVDMRIIHSRHQDFLDAVQSGMAAKDIHAILSRTIRADQVRYDQLRQGLEGNLDTWLNCESCGGKAAAALWFTQAYAARVEIFNLMYFYDLVDGHVDMAVLRRRHLEEDSRDWTAKIVSLGLGCWLRLQPEELAPYLQVPLAVQGQARQWGTQMRHWNATLRVEAARNLRELAIQSRAAAAMAVSELQAAVQAKTMLASGDSSWGRDYCKCVYSRRIHGAQGFGCQRSCTGGTAEWFSVTRNGRLLFAGEEPWKATWEVGHDPSDILNKGPWKNYTTSAHYHPIEAPGMFQVRFSPENATDPRTNTAYCLMGGYERLLVIPSCRNLVDWRALHVASCVEASRALGAIGFPAAVEAAGALRAMADHVDPGDVFRPCADAAQAALQELQPESAGA</sequence>
<feature type="chain" id="PRO_5033034319" evidence="1">
    <location>
        <begin position="21"/>
        <end position="628"/>
    </location>
</feature>
<evidence type="ECO:0000313" key="3">
    <source>
        <dbReference type="Proteomes" id="UP000604046"/>
    </source>
</evidence>
<feature type="signal peptide" evidence="1">
    <location>
        <begin position="1"/>
        <end position="20"/>
    </location>
</feature>
<keyword evidence="3" id="KW-1185">Reference proteome</keyword>
<reference evidence="2" key="1">
    <citation type="submission" date="2021-02" db="EMBL/GenBank/DDBJ databases">
        <authorList>
            <person name="Dougan E. K."/>
            <person name="Rhodes N."/>
            <person name="Thang M."/>
            <person name="Chan C."/>
        </authorList>
    </citation>
    <scope>NUCLEOTIDE SEQUENCE</scope>
</reference>
<comment type="caution">
    <text evidence="2">The sequence shown here is derived from an EMBL/GenBank/DDBJ whole genome shotgun (WGS) entry which is preliminary data.</text>
</comment>